<proteinExistence type="predicted"/>
<organism evidence="5">
    <name type="scientific">marine sediment metagenome</name>
    <dbReference type="NCBI Taxonomy" id="412755"/>
    <lineage>
        <taxon>unclassified sequences</taxon>
        <taxon>metagenomes</taxon>
        <taxon>ecological metagenomes</taxon>
    </lineage>
</organism>
<feature type="domain" description="Glycosyltransferase subfamily 4-like N-terminal" evidence="4">
    <location>
        <begin position="14"/>
        <end position="171"/>
    </location>
</feature>
<feature type="domain" description="Glycosyltransferase subfamily 4-like N-terminal" evidence="4">
    <location>
        <begin position="400"/>
        <end position="562"/>
    </location>
</feature>
<reference evidence="5" key="1">
    <citation type="journal article" date="2015" name="Nature">
        <title>Complex archaea that bridge the gap between prokaryotes and eukaryotes.</title>
        <authorList>
            <person name="Spang A."/>
            <person name="Saw J.H."/>
            <person name="Jorgensen S.L."/>
            <person name="Zaremba-Niedzwiedzka K."/>
            <person name="Martijn J."/>
            <person name="Lind A.E."/>
            <person name="van Eijk R."/>
            <person name="Schleper C."/>
            <person name="Guy L."/>
            <person name="Ettema T.J."/>
        </authorList>
    </citation>
    <scope>NUCLEOTIDE SEQUENCE</scope>
</reference>
<dbReference type="InterPro" id="IPR001296">
    <property type="entry name" value="Glyco_trans_1"/>
</dbReference>
<evidence type="ECO:0008006" key="6">
    <source>
        <dbReference type="Google" id="ProtNLM"/>
    </source>
</evidence>
<dbReference type="InterPro" id="IPR028098">
    <property type="entry name" value="Glyco_trans_4-like_N"/>
</dbReference>
<accession>A0A0F9U2T8</accession>
<dbReference type="PANTHER" id="PTHR12526:SF510">
    <property type="entry name" value="D-INOSITOL 3-PHOSPHATE GLYCOSYLTRANSFERASE"/>
    <property type="match status" value="1"/>
</dbReference>
<dbReference type="GO" id="GO:0016757">
    <property type="term" value="F:glycosyltransferase activity"/>
    <property type="evidence" value="ECO:0007669"/>
    <property type="project" value="UniProtKB-KW"/>
</dbReference>
<protein>
    <recommendedName>
        <fullName evidence="6">Glycosyltransferase subfamily 4-like N-terminal domain-containing protein</fullName>
    </recommendedName>
</protein>
<dbReference type="Pfam" id="PF13692">
    <property type="entry name" value="Glyco_trans_1_4"/>
    <property type="match status" value="1"/>
</dbReference>
<name>A0A0F9U2T8_9ZZZZ</name>
<evidence type="ECO:0000256" key="2">
    <source>
        <dbReference type="ARBA" id="ARBA00022679"/>
    </source>
</evidence>
<gene>
    <name evidence="5" type="ORF">LCGC14_0274770</name>
</gene>
<dbReference type="Pfam" id="PF00534">
    <property type="entry name" value="Glycos_transf_1"/>
    <property type="match status" value="1"/>
</dbReference>
<keyword evidence="2" id="KW-0808">Transferase</keyword>
<dbReference type="SUPFAM" id="SSF53756">
    <property type="entry name" value="UDP-Glycosyltransferase/glycogen phosphorylase"/>
    <property type="match status" value="2"/>
</dbReference>
<sequence>MRICFFSSGNSLQGGAERRQVQIVGHLLASGHTVHVVLPAASELTERYRRMGAVVHLIYWQHLRTLADPLHVLQYLLWMPIITVRLARLLRAMRIEVLHVNEILDFQGLVAARLARVRSVIFIRFILPQRWIRRALAWIVVALADRVVCVSQAVHRMALAGRRGQRVRVIYDEQPDDDPFDPARTSPVMGADAWGGPVVGTVAKMVAQKGHLVLLEVIDRLRRRGCGNLQCLIVGGAVPGHEAYAEQVRRDIRRRGLEEAVHLVGQQDNVAPYLAAMDVVCHLPLCEDSFPAVPMEAAAMGKPVVSFRRGGIPEQLTHPAAIRLVEPGDIDGLVEQVRQLLDNPDLRNDIGRRARDEIRSKFPRQRHIEQLDRLYGELTAPRPGPQRRPRVMRVVHSLAIGGTEKQALAIVDRLRHVVDIDLVTLADEAAMSVPSSWRHVRHVSLGCDHGGWAGWRLIRTIWRLWRLIVARRPDRIHCSQVWPNLVGCLAALAAGRRVWVMFHGLGLNIVGSTDLWGVRWAARAVYCLCRPKVWAQSPATGRFASALLGIAERKVHLAANGVAIPPRPRQTNRQGPTRFVMVGRLVAVKNHAMAVRAMREVLDRGRSVHLRVVGDGPEGPALRAMIEALSLSAHVQLLGWKADVADLLVESDVLLQPSDSEGLSNSVLEAMAHGLAVVASDVAGLRDIHAVTDALILVPPGDQAALSAAVGRLADDPATVDRVGQAGREAVARHFSIERAAAEWADRYALPARTS</sequence>
<evidence type="ECO:0000256" key="1">
    <source>
        <dbReference type="ARBA" id="ARBA00022676"/>
    </source>
</evidence>
<dbReference type="PANTHER" id="PTHR12526">
    <property type="entry name" value="GLYCOSYLTRANSFERASE"/>
    <property type="match status" value="1"/>
</dbReference>
<evidence type="ECO:0000259" key="3">
    <source>
        <dbReference type="Pfam" id="PF00534"/>
    </source>
</evidence>
<dbReference type="AlphaFoldDB" id="A0A0F9U2T8"/>
<dbReference type="Pfam" id="PF13439">
    <property type="entry name" value="Glyco_transf_4"/>
    <property type="match status" value="2"/>
</dbReference>
<dbReference type="Gene3D" id="3.40.50.2000">
    <property type="entry name" value="Glycogen Phosphorylase B"/>
    <property type="match status" value="4"/>
</dbReference>
<feature type="domain" description="Glycosyl transferase family 1" evidence="3">
    <location>
        <begin position="197"/>
        <end position="356"/>
    </location>
</feature>
<dbReference type="CDD" id="cd03801">
    <property type="entry name" value="GT4_PimA-like"/>
    <property type="match status" value="1"/>
</dbReference>
<comment type="caution">
    <text evidence="5">The sequence shown here is derived from an EMBL/GenBank/DDBJ whole genome shotgun (WGS) entry which is preliminary data.</text>
</comment>
<dbReference type="EMBL" id="LAZR01000154">
    <property type="protein sequence ID" value="KKN85859.1"/>
    <property type="molecule type" value="Genomic_DNA"/>
</dbReference>
<evidence type="ECO:0000313" key="5">
    <source>
        <dbReference type="EMBL" id="KKN85859.1"/>
    </source>
</evidence>
<keyword evidence="1" id="KW-0328">Glycosyltransferase</keyword>
<evidence type="ECO:0000259" key="4">
    <source>
        <dbReference type="Pfam" id="PF13439"/>
    </source>
</evidence>